<accession>A0A858SNJ5</accession>
<keyword evidence="2" id="KW-1185">Reference proteome</keyword>
<gene>
    <name evidence="1" type="ORF">G3256_03210</name>
</gene>
<protein>
    <submittedName>
        <fullName evidence="1">Uncharacterized protein</fullName>
    </submittedName>
</protein>
<organism evidence="1 2">
    <name type="scientific">Roseobacter ponti</name>
    <dbReference type="NCBI Taxonomy" id="1891787"/>
    <lineage>
        <taxon>Bacteria</taxon>
        <taxon>Pseudomonadati</taxon>
        <taxon>Pseudomonadota</taxon>
        <taxon>Alphaproteobacteria</taxon>
        <taxon>Rhodobacterales</taxon>
        <taxon>Roseobacteraceae</taxon>
        <taxon>Roseobacter</taxon>
    </lineage>
</organism>
<dbReference type="EMBL" id="CP048788">
    <property type="protein sequence ID" value="QJF50245.1"/>
    <property type="molecule type" value="Genomic_DNA"/>
</dbReference>
<evidence type="ECO:0000313" key="1">
    <source>
        <dbReference type="EMBL" id="QJF50245.1"/>
    </source>
</evidence>
<dbReference type="AlphaFoldDB" id="A0A858SNJ5"/>
<reference evidence="1 2" key="1">
    <citation type="submission" date="2020-02" db="EMBL/GenBank/DDBJ databases">
        <title>Genome sequence of Roseobacter ponti.</title>
        <authorList>
            <person name="Hollensteiner J."/>
            <person name="Schneider D."/>
            <person name="Poehlein A."/>
            <person name="Daniel R."/>
        </authorList>
    </citation>
    <scope>NUCLEOTIDE SEQUENCE [LARGE SCALE GENOMIC DNA]</scope>
    <source>
        <strain evidence="1 2">DSM 106830</strain>
    </source>
</reference>
<proteinExistence type="predicted"/>
<evidence type="ECO:0000313" key="2">
    <source>
        <dbReference type="Proteomes" id="UP000503308"/>
    </source>
</evidence>
<name>A0A858SNJ5_9RHOB</name>
<dbReference type="Proteomes" id="UP000503308">
    <property type="component" value="Chromosome"/>
</dbReference>
<sequence>MIDRFVDTVSGDILADAARKCRMVFFTGLPASGKSFLMREQISMAASAGRRVRIIRWDAGLAAFERDSILARYPDVADGSHPIIRKAAGLWARQALARWLSENRDPAEMLIGEVPIIGSRYSEFVQVIPDAAEPALASDTTVFFYPVPTGELREKLEAIRKATFANPQHPDEARDAPPEIMNLAWRLTREKAIELGLVTARAVGDQSSYDETTYRRFFDHLLRHRNARAIDIDTLYSVSGTAHDLEAGISELIATPGEVENAIADVELALTAGKVVREVENWYLV</sequence>
<dbReference type="KEGG" id="rpon:G3256_03210"/>